<dbReference type="GO" id="GO:0044550">
    <property type="term" value="P:secondary metabolite biosynthetic process"/>
    <property type="evidence" value="ECO:0007669"/>
    <property type="project" value="UniProtKB-ARBA"/>
</dbReference>
<evidence type="ECO:0000256" key="1">
    <source>
        <dbReference type="ARBA" id="ARBA00006484"/>
    </source>
</evidence>
<dbReference type="Gene3D" id="3.30.200.20">
    <property type="entry name" value="Phosphorylase Kinase, domain 1"/>
    <property type="match status" value="1"/>
</dbReference>
<reference evidence="6 7" key="1">
    <citation type="submission" date="2015-02" db="EMBL/GenBank/DDBJ databases">
        <title>Draft genome sequence of Aspergillus parasiticus SU-1.</title>
        <authorList>
            <person name="Yu J."/>
            <person name="Fedorova N."/>
            <person name="Yin Y."/>
            <person name="Losada L."/>
            <person name="Zafar N."/>
            <person name="Taujale R."/>
            <person name="Ehrlich K.C."/>
            <person name="Bhatnagar D."/>
            <person name="Cleveland T.E."/>
            <person name="Bennett J.W."/>
            <person name="Nierman W.C."/>
        </authorList>
    </citation>
    <scope>NUCLEOTIDE SEQUENCE [LARGE SCALE GENOMIC DNA]</scope>
    <source>
        <strain evidence="7">ATCC 56775 / NRRL 5862 / SRRC 143 / SU-1</strain>
    </source>
</reference>
<dbReference type="Gene3D" id="1.10.510.10">
    <property type="entry name" value="Transferase(Phosphotransferase) domain 1"/>
    <property type="match status" value="1"/>
</dbReference>
<keyword evidence="4" id="KW-1133">Transmembrane helix</keyword>
<evidence type="ECO:0000313" key="6">
    <source>
        <dbReference type="EMBL" id="KJK61063.1"/>
    </source>
</evidence>
<dbReference type="PRINTS" id="PR00081">
    <property type="entry name" value="GDHRDH"/>
</dbReference>
<dbReference type="PROSITE" id="PS50011">
    <property type="entry name" value="PROTEIN_KINASE_DOM"/>
    <property type="match status" value="1"/>
</dbReference>
<dbReference type="PROSITE" id="PS00061">
    <property type="entry name" value="ADH_SHORT"/>
    <property type="match status" value="1"/>
</dbReference>
<dbReference type="InterPro" id="IPR011009">
    <property type="entry name" value="Kinase-like_dom_sf"/>
</dbReference>
<evidence type="ECO:0000256" key="2">
    <source>
        <dbReference type="ARBA" id="ARBA00022857"/>
    </source>
</evidence>
<dbReference type="GO" id="GO:0004672">
    <property type="term" value="F:protein kinase activity"/>
    <property type="evidence" value="ECO:0007669"/>
    <property type="project" value="InterPro"/>
</dbReference>
<dbReference type="InterPro" id="IPR020904">
    <property type="entry name" value="Sc_DH/Rdtase_CS"/>
</dbReference>
<dbReference type="PRINTS" id="PR00080">
    <property type="entry name" value="SDRFAMILY"/>
</dbReference>
<dbReference type="OrthoDB" id="5979581at2759"/>
<protein>
    <submittedName>
        <fullName evidence="6">FabG</fullName>
    </submittedName>
</protein>
<dbReference type="AlphaFoldDB" id="A0A0F0I531"/>
<organism evidence="6 7">
    <name type="scientific">Aspergillus parasiticus (strain ATCC 56775 / NRRL 5862 / SRRC 143 / SU-1)</name>
    <dbReference type="NCBI Taxonomy" id="1403190"/>
    <lineage>
        <taxon>Eukaryota</taxon>
        <taxon>Fungi</taxon>
        <taxon>Dikarya</taxon>
        <taxon>Ascomycota</taxon>
        <taxon>Pezizomycotina</taxon>
        <taxon>Eurotiomycetes</taxon>
        <taxon>Eurotiomycetidae</taxon>
        <taxon>Eurotiales</taxon>
        <taxon>Aspergillaceae</taxon>
        <taxon>Aspergillus</taxon>
        <taxon>Aspergillus subgen. Circumdati</taxon>
    </lineage>
</organism>
<dbReference type="EMBL" id="JZEE01000695">
    <property type="protein sequence ID" value="KJK61063.1"/>
    <property type="molecule type" value="Genomic_DNA"/>
</dbReference>
<dbReference type="InterPro" id="IPR002347">
    <property type="entry name" value="SDR_fam"/>
</dbReference>
<evidence type="ECO:0000313" key="7">
    <source>
        <dbReference type="Proteomes" id="UP000033540"/>
    </source>
</evidence>
<accession>A0A0F0I531</accession>
<gene>
    <name evidence="6" type="ORF">P875_00042707</name>
</gene>
<dbReference type="InterPro" id="IPR036291">
    <property type="entry name" value="NAD(P)-bd_dom_sf"/>
</dbReference>
<evidence type="ECO:0000259" key="5">
    <source>
        <dbReference type="PROSITE" id="PS50011"/>
    </source>
</evidence>
<comment type="similarity">
    <text evidence="1">Belongs to the short-chain dehydrogenases/reductases (SDR) family.</text>
</comment>
<dbReference type="GO" id="GO:0016616">
    <property type="term" value="F:oxidoreductase activity, acting on the CH-OH group of donors, NAD or NADP as acceptor"/>
    <property type="evidence" value="ECO:0007669"/>
    <property type="project" value="TreeGrafter"/>
</dbReference>
<dbReference type="Proteomes" id="UP000033540">
    <property type="component" value="Unassembled WGS sequence"/>
</dbReference>
<sequence>MNALRRSLTRSLSSLRRKPFPIPHPGPLLSPNEPVDEERCAGYNSKDFYPAKPGEVLAERYQILVKVGWDTTSTVWFARDMRGNEDEPEGVVALKIANTNWHIADNERAIEQYIAEKDPSHRGLAVLRTSSECFEIFGPEGRHVCLAYKPMREPLWLFRRRLSMGLFLFRLSRPIFAFFLWVSITFIRNAKWYMRVYLKLENIMVSFEDPAVMGDFMNDQFDQPMEYKIDSTGRPVYQRHNDFGPLRQLRNIIPKIVDFGHCARLDSDDDWGIYPIQPDHYRAPEVILGCGWRMSTDIWNLGVILWDLIEGKELFSQVYDEQGRYQAKAHLAEMIALLGPPPQELITRYRSLLKYQWPQPIATVDDNVYESSNQFFGGPFFDGDGEFLHKDLVPDRNLADTLPSLEEKEKENFLSFVKLMLAWHPEERGTARELAEHPFLRLKMDVPGIALITGAASGIGRACAHTFARDGASGIALLDLDKTALEAVQAEINSQLSPDKTPRCRIEIYPVNVTDENRVNEVIQSAAQTFGRLDYVVNAAGIAMKHQGGAAFAETSDWQRILDINLTGTFFVLRAAARIMLTQEPIRSSIDGRPLQRGSIVNFSSIQGVAGIPLSTAYTATKHAVIGLTRTASEDYAKDGLRINAICPGYTETPMTTKSPLVLQAMQERVATAVPMQRMGEPREIADGVVYLSGGRSSFVTGTALFVDGGYTQR</sequence>
<keyword evidence="4" id="KW-0812">Transmembrane</keyword>
<keyword evidence="4" id="KW-0472">Membrane</keyword>
<keyword evidence="2" id="KW-0521">NADP</keyword>
<keyword evidence="3" id="KW-0560">Oxidoreductase</keyword>
<evidence type="ECO:0000256" key="4">
    <source>
        <dbReference type="SAM" id="Phobius"/>
    </source>
</evidence>
<dbReference type="GO" id="GO:0005524">
    <property type="term" value="F:ATP binding"/>
    <property type="evidence" value="ECO:0007669"/>
    <property type="project" value="InterPro"/>
</dbReference>
<dbReference type="Gene3D" id="3.40.50.720">
    <property type="entry name" value="NAD(P)-binding Rossmann-like Domain"/>
    <property type="match status" value="1"/>
</dbReference>
<proteinExistence type="inferred from homology"/>
<dbReference type="Pfam" id="PF00069">
    <property type="entry name" value="Pkinase"/>
    <property type="match status" value="1"/>
</dbReference>
<dbReference type="PANTHER" id="PTHR42760:SF37">
    <property type="entry name" value="CLAVALDEHYDE DEHYDROGENASE"/>
    <property type="match status" value="1"/>
</dbReference>
<dbReference type="PANTHER" id="PTHR42760">
    <property type="entry name" value="SHORT-CHAIN DEHYDROGENASES/REDUCTASES FAMILY MEMBER"/>
    <property type="match status" value="1"/>
</dbReference>
<dbReference type="FunFam" id="3.40.50.720:FF:000084">
    <property type="entry name" value="Short-chain dehydrogenase reductase"/>
    <property type="match status" value="1"/>
</dbReference>
<dbReference type="CDD" id="cd05233">
    <property type="entry name" value="SDR_c"/>
    <property type="match status" value="1"/>
</dbReference>
<dbReference type="SUPFAM" id="SSF56112">
    <property type="entry name" value="Protein kinase-like (PK-like)"/>
    <property type="match status" value="1"/>
</dbReference>
<feature type="transmembrane region" description="Helical" evidence="4">
    <location>
        <begin position="167"/>
        <end position="187"/>
    </location>
</feature>
<dbReference type="Pfam" id="PF13561">
    <property type="entry name" value="adh_short_C2"/>
    <property type="match status" value="1"/>
</dbReference>
<feature type="domain" description="Protein kinase" evidence="5">
    <location>
        <begin position="61"/>
        <end position="440"/>
    </location>
</feature>
<dbReference type="STRING" id="1403190.A0A0F0I531"/>
<comment type="caution">
    <text evidence="6">The sequence shown here is derived from an EMBL/GenBank/DDBJ whole genome shotgun (WGS) entry which is preliminary data.</text>
</comment>
<evidence type="ECO:0000256" key="3">
    <source>
        <dbReference type="ARBA" id="ARBA00023002"/>
    </source>
</evidence>
<name>A0A0F0I531_ASPPU</name>
<dbReference type="InterPro" id="IPR000719">
    <property type="entry name" value="Prot_kinase_dom"/>
</dbReference>
<dbReference type="SMART" id="SM00220">
    <property type="entry name" value="S_TKc"/>
    <property type="match status" value="1"/>
</dbReference>
<dbReference type="SUPFAM" id="SSF51735">
    <property type="entry name" value="NAD(P)-binding Rossmann-fold domains"/>
    <property type="match status" value="1"/>
</dbReference>